<name>A0AAN9R2C7_CANGL</name>
<organism evidence="1 2">
    <name type="scientific">Canavalia gladiata</name>
    <name type="common">Sword bean</name>
    <name type="synonym">Dolichos gladiatus</name>
    <dbReference type="NCBI Taxonomy" id="3824"/>
    <lineage>
        <taxon>Eukaryota</taxon>
        <taxon>Viridiplantae</taxon>
        <taxon>Streptophyta</taxon>
        <taxon>Embryophyta</taxon>
        <taxon>Tracheophyta</taxon>
        <taxon>Spermatophyta</taxon>
        <taxon>Magnoliopsida</taxon>
        <taxon>eudicotyledons</taxon>
        <taxon>Gunneridae</taxon>
        <taxon>Pentapetalae</taxon>
        <taxon>rosids</taxon>
        <taxon>fabids</taxon>
        <taxon>Fabales</taxon>
        <taxon>Fabaceae</taxon>
        <taxon>Papilionoideae</taxon>
        <taxon>50 kb inversion clade</taxon>
        <taxon>NPAAA clade</taxon>
        <taxon>indigoferoid/millettioid clade</taxon>
        <taxon>Phaseoleae</taxon>
        <taxon>Canavalia</taxon>
    </lineage>
</organism>
<sequence>MGKRPGRLRQAQILRQQCSANIDGSVALIVKNFGLPKIRLDTAMVLVCRLGAQYWTWWMVWQWGNDGWIGSSKLKAVGASPISPLIAPFPSFLT</sequence>
<dbReference type="EMBL" id="JAYMYQ010000002">
    <property type="protein sequence ID" value="KAK7351423.1"/>
    <property type="molecule type" value="Genomic_DNA"/>
</dbReference>
<accession>A0AAN9R2C7</accession>
<evidence type="ECO:0000313" key="2">
    <source>
        <dbReference type="Proteomes" id="UP001367508"/>
    </source>
</evidence>
<proteinExistence type="predicted"/>
<reference evidence="1 2" key="1">
    <citation type="submission" date="2024-01" db="EMBL/GenBank/DDBJ databases">
        <title>The genomes of 5 underutilized Papilionoideae crops provide insights into root nodulation and disease resistanc.</title>
        <authorList>
            <person name="Jiang F."/>
        </authorList>
    </citation>
    <scope>NUCLEOTIDE SEQUENCE [LARGE SCALE GENOMIC DNA]</scope>
    <source>
        <strain evidence="1">LVBAO_FW01</strain>
        <tissue evidence="1">Leaves</tissue>
    </source>
</reference>
<keyword evidence="2" id="KW-1185">Reference proteome</keyword>
<evidence type="ECO:0000313" key="1">
    <source>
        <dbReference type="EMBL" id="KAK7351423.1"/>
    </source>
</evidence>
<comment type="caution">
    <text evidence="1">The sequence shown here is derived from an EMBL/GenBank/DDBJ whole genome shotgun (WGS) entry which is preliminary data.</text>
</comment>
<protein>
    <submittedName>
        <fullName evidence="1">Uncharacterized protein</fullName>
    </submittedName>
</protein>
<dbReference type="Proteomes" id="UP001367508">
    <property type="component" value="Unassembled WGS sequence"/>
</dbReference>
<dbReference type="AlphaFoldDB" id="A0AAN9R2C7"/>
<gene>
    <name evidence="1" type="ORF">VNO77_10881</name>
</gene>